<keyword evidence="8" id="KW-0378">Hydrolase</keyword>
<comment type="cofactor">
    <cofactor evidence="2">
        <name>Mg(2+)</name>
        <dbReference type="ChEBI" id="CHEBI:18420"/>
    </cofactor>
</comment>
<protein>
    <submittedName>
        <fullName evidence="10">Aminopeptidase</fullName>
    </submittedName>
</protein>
<evidence type="ECO:0000313" key="11">
    <source>
        <dbReference type="Proteomes" id="UP000229554"/>
    </source>
</evidence>
<comment type="caution">
    <text evidence="10">The sequence shown here is derived from an EMBL/GenBank/DDBJ whole genome shotgun (WGS) entry which is preliminary data.</text>
</comment>
<proteinExistence type="inferred from homology"/>
<dbReference type="InterPro" id="IPR035097">
    <property type="entry name" value="M29_N-terminal"/>
</dbReference>
<keyword evidence="6" id="KW-0645">Protease</keyword>
<comment type="cofactor">
    <cofactor evidence="1">
        <name>Co(2+)</name>
        <dbReference type="ChEBI" id="CHEBI:48828"/>
    </cofactor>
</comment>
<accession>A0A2M8KS57</accession>
<dbReference type="Proteomes" id="UP000229554">
    <property type="component" value="Unassembled WGS sequence"/>
</dbReference>
<evidence type="ECO:0000256" key="1">
    <source>
        <dbReference type="ARBA" id="ARBA00001941"/>
    </source>
</evidence>
<dbReference type="PANTHER" id="PTHR34448">
    <property type="entry name" value="AMINOPEPTIDASE"/>
    <property type="match status" value="1"/>
</dbReference>
<evidence type="ECO:0000256" key="6">
    <source>
        <dbReference type="ARBA" id="ARBA00022670"/>
    </source>
</evidence>
<evidence type="ECO:0000256" key="3">
    <source>
        <dbReference type="ARBA" id="ARBA00001947"/>
    </source>
</evidence>
<reference evidence="11" key="1">
    <citation type="submission" date="2017-09" db="EMBL/GenBank/DDBJ databases">
        <title>Depth-based differentiation of microbial function through sediment-hosted aquifers and enrichment of novel symbionts in the deep terrestrial subsurface.</title>
        <authorList>
            <person name="Probst A.J."/>
            <person name="Ladd B."/>
            <person name="Jarett J.K."/>
            <person name="Geller-Mcgrath D.E."/>
            <person name="Sieber C.M.K."/>
            <person name="Emerson J.B."/>
            <person name="Anantharaman K."/>
            <person name="Thomas B.C."/>
            <person name="Malmstrom R."/>
            <person name="Stieglmeier M."/>
            <person name="Klingl A."/>
            <person name="Woyke T."/>
            <person name="Ryan C.M."/>
            <person name="Banfield J.F."/>
        </authorList>
    </citation>
    <scope>NUCLEOTIDE SEQUENCE [LARGE SCALE GENOMIC DNA]</scope>
</reference>
<dbReference type="SUPFAM" id="SSF144052">
    <property type="entry name" value="Thermophilic metalloprotease-like"/>
    <property type="match status" value="1"/>
</dbReference>
<evidence type="ECO:0000256" key="9">
    <source>
        <dbReference type="ARBA" id="ARBA00023049"/>
    </source>
</evidence>
<comment type="similarity">
    <text evidence="4">Belongs to the peptidase M29 family.</text>
</comment>
<sequence>MYLPDKRILQNYAKVLVDFALNSGAGIKKGEVVSLQFDTVALPLAHAVYLQILASGGFPIVRMSDDIFSKEMYTHGSNEQLLFFPKKYIRSFIDTVDHRIALLAERDPLYLKDVDPKKIMLSNKSTSLVRKWLFEKEDRGRMTWTLALFGTPGMAEQAGISLEEYWEQIISACFLDAKDPLAQWRAVFKGLEKIRTTLSTMRIQKLHVVAQDTDLWITVGENRKWLGGGGRNIPSFEVFTSPDWRGTTGHIYFDYPLYRYGNIIKDVHLTFEKGKVIKARASKNESLLKALIAQKNADKIGEYSLTDTRFSRINHFMANTLYDENFGGKWGNTHLAVGTSYHDTYTKDPKTLTAKKLKELGYNESPEHCDIMATHNREVTATLESGATKVIYKDGKFTV</sequence>
<evidence type="ECO:0000256" key="5">
    <source>
        <dbReference type="ARBA" id="ARBA00022438"/>
    </source>
</evidence>
<evidence type="ECO:0000313" key="10">
    <source>
        <dbReference type="EMBL" id="PJE62768.1"/>
    </source>
</evidence>
<dbReference type="PRINTS" id="PR00919">
    <property type="entry name" value="THERMOPTASE"/>
</dbReference>
<keyword evidence="5 10" id="KW-0031">Aminopeptidase</keyword>
<dbReference type="PANTHER" id="PTHR34448:SF3">
    <property type="entry name" value="AMINOPEPTIDASE AMPS"/>
    <property type="match status" value="1"/>
</dbReference>
<dbReference type="GO" id="GO:0006508">
    <property type="term" value="P:proteolysis"/>
    <property type="evidence" value="ECO:0007669"/>
    <property type="project" value="UniProtKB-KW"/>
</dbReference>
<organism evidence="10 11">
    <name type="scientific">Candidatus Roizmanbacteria bacterium CG10_big_fil_rev_8_21_14_0_10_39_6</name>
    <dbReference type="NCBI Taxonomy" id="1974853"/>
    <lineage>
        <taxon>Bacteria</taxon>
        <taxon>Candidatus Roizmaniibacteriota</taxon>
    </lineage>
</organism>
<dbReference type="GO" id="GO:0008237">
    <property type="term" value="F:metallopeptidase activity"/>
    <property type="evidence" value="ECO:0007669"/>
    <property type="project" value="UniProtKB-KW"/>
</dbReference>
<dbReference type="GO" id="GO:0046872">
    <property type="term" value="F:metal ion binding"/>
    <property type="evidence" value="ECO:0007669"/>
    <property type="project" value="UniProtKB-KW"/>
</dbReference>
<dbReference type="Pfam" id="PF02073">
    <property type="entry name" value="Peptidase_M29"/>
    <property type="match status" value="1"/>
</dbReference>
<dbReference type="AlphaFoldDB" id="A0A2M8KS57"/>
<dbReference type="InterPro" id="IPR000787">
    <property type="entry name" value="Peptidase_M29"/>
</dbReference>
<comment type="cofactor">
    <cofactor evidence="3">
        <name>Zn(2+)</name>
        <dbReference type="ChEBI" id="CHEBI:29105"/>
    </cofactor>
</comment>
<dbReference type="InterPro" id="IPR052170">
    <property type="entry name" value="M29_Exopeptidase"/>
</dbReference>
<dbReference type="Gene3D" id="3.40.1830.10">
    <property type="entry name" value="Thermophilic metalloprotease (M29)"/>
    <property type="match status" value="1"/>
</dbReference>
<keyword evidence="9" id="KW-0482">Metalloprotease</keyword>
<dbReference type="EMBL" id="PFED01000130">
    <property type="protein sequence ID" value="PJE62768.1"/>
    <property type="molecule type" value="Genomic_DNA"/>
</dbReference>
<evidence type="ECO:0000256" key="4">
    <source>
        <dbReference type="ARBA" id="ARBA00008236"/>
    </source>
</evidence>
<keyword evidence="7" id="KW-0479">Metal-binding</keyword>
<dbReference type="GO" id="GO:0004177">
    <property type="term" value="F:aminopeptidase activity"/>
    <property type="evidence" value="ECO:0007669"/>
    <property type="project" value="UniProtKB-KW"/>
</dbReference>
<evidence type="ECO:0000256" key="2">
    <source>
        <dbReference type="ARBA" id="ARBA00001946"/>
    </source>
</evidence>
<name>A0A2M8KS57_9BACT</name>
<evidence type="ECO:0000256" key="7">
    <source>
        <dbReference type="ARBA" id="ARBA00022723"/>
    </source>
</evidence>
<gene>
    <name evidence="10" type="ORF">COU88_03245</name>
</gene>
<evidence type="ECO:0000256" key="8">
    <source>
        <dbReference type="ARBA" id="ARBA00022801"/>
    </source>
</evidence>